<dbReference type="InterPro" id="IPR043729">
    <property type="entry name" value="DUF5672"/>
</dbReference>
<keyword evidence="2" id="KW-0812">Transmembrane</keyword>
<keyword evidence="2" id="KW-0472">Membrane</keyword>
<feature type="region of interest" description="Disordered" evidence="1">
    <location>
        <begin position="59"/>
        <end position="101"/>
    </location>
</feature>
<evidence type="ECO:0000313" key="5">
    <source>
        <dbReference type="Proteomes" id="UP000672032"/>
    </source>
</evidence>
<feature type="domain" description="DUF5672" evidence="3">
    <location>
        <begin position="172"/>
        <end position="315"/>
    </location>
</feature>
<gene>
    <name evidence="4" type="ORF">DSL72_001681</name>
</gene>
<evidence type="ECO:0000256" key="1">
    <source>
        <dbReference type="SAM" id="MobiDB-lite"/>
    </source>
</evidence>
<evidence type="ECO:0000259" key="3">
    <source>
        <dbReference type="Pfam" id="PF18922"/>
    </source>
</evidence>
<organism evidence="4 5">
    <name type="scientific">Monilinia vaccinii-corymbosi</name>
    <dbReference type="NCBI Taxonomy" id="61207"/>
    <lineage>
        <taxon>Eukaryota</taxon>
        <taxon>Fungi</taxon>
        <taxon>Dikarya</taxon>
        <taxon>Ascomycota</taxon>
        <taxon>Pezizomycotina</taxon>
        <taxon>Leotiomycetes</taxon>
        <taxon>Helotiales</taxon>
        <taxon>Sclerotiniaceae</taxon>
        <taxon>Monilinia</taxon>
    </lineage>
</organism>
<name>A0A8A3P4E0_9HELO</name>
<sequence>MASPNEQASFRWYNRRIHRSFILAMALLASFMVVAYHQYDLSSISEFHLAKLASGSGAAGDSVTPVSNPSKNEHGTGKSEGGQANLKTGHPKTSIAPTGSKGSLASIHAELDPTRVALILETRPIPHLPALLVHFISILPAPWSFRFVGSPEAISFISSSSCLSAHVKSGKLRTTELPAKYKIDSQEAISATLTDHTFYKDFLAPAEWLLVFQSDSIICSASERTIEEWVSANWSWVGAPWNMQVKGGNGGLSLRHVPAILQVTEKEARQPGDLWEDRWITDRLILDSPDTMPRPEVEATFSVEGQWHDKPFGYHLMGSGKGLVSEIWDDQERRKHILEYCPEIKIILDMETMREVEKLTKEIEELKHPKVEGEKKEEEKKGNN</sequence>
<dbReference type="Pfam" id="PF18922">
    <property type="entry name" value="DUF5672"/>
    <property type="match status" value="1"/>
</dbReference>
<keyword evidence="5" id="KW-1185">Reference proteome</keyword>
<dbReference type="EMBL" id="CP063407">
    <property type="protein sequence ID" value="QSZ32112.1"/>
    <property type="molecule type" value="Genomic_DNA"/>
</dbReference>
<reference evidence="4" key="1">
    <citation type="submission" date="2020-10" db="EMBL/GenBank/DDBJ databases">
        <title>Genome Sequence of Monilinia vaccinii-corymbosi Sheds Light on Mummy Berry Disease Infection of Blueberry and Mating Type.</title>
        <authorList>
            <person name="Yow A.G."/>
            <person name="Zhang Y."/>
            <person name="Bansal K."/>
            <person name="Eacker S.M."/>
            <person name="Sullivan S."/>
            <person name="Liachko I."/>
            <person name="Cubeta M.A."/>
            <person name="Rollins J.A."/>
            <person name="Ashrafi H."/>
        </authorList>
    </citation>
    <scope>NUCLEOTIDE SEQUENCE</scope>
    <source>
        <strain evidence="4">RL-1</strain>
    </source>
</reference>
<protein>
    <recommendedName>
        <fullName evidence="3">DUF5672 domain-containing protein</fullName>
    </recommendedName>
</protein>
<evidence type="ECO:0000313" key="4">
    <source>
        <dbReference type="EMBL" id="QSZ32112.1"/>
    </source>
</evidence>
<dbReference type="Proteomes" id="UP000672032">
    <property type="component" value="Chromosome 3"/>
</dbReference>
<feature type="region of interest" description="Disordered" evidence="1">
    <location>
        <begin position="364"/>
        <end position="384"/>
    </location>
</feature>
<dbReference type="AlphaFoldDB" id="A0A8A3P4E0"/>
<keyword evidence="2" id="KW-1133">Transmembrane helix</keyword>
<accession>A0A8A3P4E0</accession>
<evidence type="ECO:0000256" key="2">
    <source>
        <dbReference type="SAM" id="Phobius"/>
    </source>
</evidence>
<dbReference type="OrthoDB" id="10025998at2759"/>
<proteinExistence type="predicted"/>
<feature type="transmembrane region" description="Helical" evidence="2">
    <location>
        <begin position="21"/>
        <end position="39"/>
    </location>
</feature>